<evidence type="ECO:0000256" key="1">
    <source>
        <dbReference type="ARBA" id="ARBA00005564"/>
    </source>
</evidence>
<dbReference type="InterPro" id="IPR015943">
    <property type="entry name" value="WD40/YVTN_repeat-like_dom_sf"/>
</dbReference>
<dbReference type="GO" id="GO:0017057">
    <property type="term" value="F:6-phosphogluconolactonase activity"/>
    <property type="evidence" value="ECO:0007669"/>
    <property type="project" value="TreeGrafter"/>
</dbReference>
<keyword evidence="3" id="KW-1185">Reference proteome</keyword>
<dbReference type="SUPFAM" id="SSF51004">
    <property type="entry name" value="C-terminal (heme d1) domain of cytochrome cd1-nitrite reductase"/>
    <property type="match status" value="1"/>
</dbReference>
<evidence type="ECO:0000313" key="3">
    <source>
        <dbReference type="Proteomes" id="UP001199355"/>
    </source>
</evidence>
<dbReference type="InterPro" id="IPR050282">
    <property type="entry name" value="Cycloisomerase_2"/>
</dbReference>
<dbReference type="PANTHER" id="PTHR30344">
    <property type="entry name" value="6-PHOSPHOGLUCONOLACTONASE-RELATED"/>
    <property type="match status" value="1"/>
</dbReference>
<dbReference type="Proteomes" id="UP001199355">
    <property type="component" value="Unassembled WGS sequence"/>
</dbReference>
<proteinExistence type="inferred from homology"/>
<organism evidence="2 3">
    <name type="scientific">Gallintestinimicrobium propionicum</name>
    <dbReference type="NCBI Taxonomy" id="2981770"/>
    <lineage>
        <taxon>Bacteria</taxon>
        <taxon>Bacillati</taxon>
        <taxon>Bacillota</taxon>
        <taxon>Clostridia</taxon>
        <taxon>Lachnospirales</taxon>
        <taxon>Lachnospiraceae</taxon>
        <taxon>Gallintestinimicrobium</taxon>
    </lineage>
</organism>
<gene>
    <name evidence="2" type="ORF">LKD45_04115</name>
</gene>
<dbReference type="EMBL" id="JAJEQF010000006">
    <property type="protein sequence ID" value="MCC2166891.1"/>
    <property type="molecule type" value="Genomic_DNA"/>
</dbReference>
<dbReference type="InterPro" id="IPR011048">
    <property type="entry name" value="Haem_d1_sf"/>
</dbReference>
<protein>
    <submittedName>
        <fullName evidence="2">Lactonase family protein</fullName>
    </submittedName>
</protein>
<evidence type="ECO:0000313" key="2">
    <source>
        <dbReference type="EMBL" id="MCC2166891.1"/>
    </source>
</evidence>
<comment type="caution">
    <text evidence="2">The sequence shown here is derived from an EMBL/GenBank/DDBJ whole genome shotgun (WGS) entry which is preliminary data.</text>
</comment>
<reference evidence="2 3" key="1">
    <citation type="submission" date="2021-10" db="EMBL/GenBank/DDBJ databases">
        <title>Anaerobic single-cell dispensing facilitates the cultivation of human gut bacteria.</title>
        <authorList>
            <person name="Afrizal A."/>
        </authorList>
    </citation>
    <scope>NUCLEOTIDE SEQUENCE [LARGE SCALE GENOMIC DNA]</scope>
    <source>
        <strain evidence="2 3">CLA-AA-H244</strain>
    </source>
</reference>
<dbReference type="PANTHER" id="PTHR30344:SF1">
    <property type="entry name" value="6-PHOSPHOGLUCONOLACTONASE"/>
    <property type="match status" value="1"/>
</dbReference>
<dbReference type="Gene3D" id="2.130.10.10">
    <property type="entry name" value="YVTN repeat-like/Quinoprotein amine dehydrogenase"/>
    <property type="match status" value="1"/>
</dbReference>
<dbReference type="GO" id="GO:0005829">
    <property type="term" value="C:cytosol"/>
    <property type="evidence" value="ECO:0007669"/>
    <property type="project" value="TreeGrafter"/>
</dbReference>
<name>A0AAE3DN57_9FIRM</name>
<dbReference type="InterPro" id="IPR019405">
    <property type="entry name" value="Lactonase_7-beta_prop"/>
</dbReference>
<sequence>MTNQKKYVAYVSTYTMGDNHGITIYDVDVENGRFTLKDRVEITNSSYLTISHNRKWLYSITDFGVESYEILKDGHLKPINMAGINGMRGCYLSTDYEDRFLFVAGWHDGKITALRLKEDGSVGEITDEIFHRGLGSIAERNFRPHVSCVKMTRDNHYLCAADLGMDHVKVYRLDHQTGKLTLADVIRSEMESAPRHIKFSRDGRILYIVHELKNIIDVYTYEEKKGNPFFEKIQTISTVNDYHASNSAASALNLSEDFQYLISSNAGDNSVVMYKIDQKTGLLTKLFCLPISGEYPKDAMLFPDNRHLVSLNHESNTMTFFTVHPDTGLIVMNGPEIKVDQPNCVIFHRLEEE</sequence>
<dbReference type="Pfam" id="PF10282">
    <property type="entry name" value="Lactonase"/>
    <property type="match status" value="1"/>
</dbReference>
<comment type="similarity">
    <text evidence="1">Belongs to the cycloisomerase 2 family.</text>
</comment>
<dbReference type="AlphaFoldDB" id="A0AAE3DN57"/>
<accession>A0AAE3DN57</accession>
<dbReference type="RefSeq" id="WP_117961356.1">
    <property type="nucleotide sequence ID" value="NZ_JAJEQF010000006.1"/>
</dbReference>